<keyword evidence="3" id="KW-1185">Reference proteome</keyword>
<dbReference type="SMART" id="SM00256">
    <property type="entry name" value="FBOX"/>
    <property type="match status" value="1"/>
</dbReference>
<protein>
    <recommendedName>
        <fullName evidence="1">F-box domain-containing protein</fullName>
    </recommendedName>
</protein>
<dbReference type="CDD" id="cd09917">
    <property type="entry name" value="F-box_SF"/>
    <property type="match status" value="1"/>
</dbReference>
<dbReference type="InterPro" id="IPR036047">
    <property type="entry name" value="F-box-like_dom_sf"/>
</dbReference>
<accession>A0AAD4GFX2</accession>
<dbReference type="SUPFAM" id="SSF81383">
    <property type="entry name" value="F-box domain"/>
    <property type="match status" value="1"/>
</dbReference>
<reference evidence="2" key="2">
    <citation type="journal article" date="2020" name="Nat. Commun.">
        <title>Large-scale genome sequencing of mycorrhizal fungi provides insights into the early evolution of symbiotic traits.</title>
        <authorList>
            <person name="Miyauchi S."/>
            <person name="Kiss E."/>
            <person name="Kuo A."/>
            <person name="Drula E."/>
            <person name="Kohler A."/>
            <person name="Sanchez-Garcia M."/>
            <person name="Morin E."/>
            <person name="Andreopoulos B."/>
            <person name="Barry K.W."/>
            <person name="Bonito G."/>
            <person name="Buee M."/>
            <person name="Carver A."/>
            <person name="Chen C."/>
            <person name="Cichocki N."/>
            <person name="Clum A."/>
            <person name="Culley D."/>
            <person name="Crous P.W."/>
            <person name="Fauchery L."/>
            <person name="Girlanda M."/>
            <person name="Hayes R.D."/>
            <person name="Keri Z."/>
            <person name="LaButti K."/>
            <person name="Lipzen A."/>
            <person name="Lombard V."/>
            <person name="Magnuson J."/>
            <person name="Maillard F."/>
            <person name="Murat C."/>
            <person name="Nolan M."/>
            <person name="Ohm R.A."/>
            <person name="Pangilinan J."/>
            <person name="Pereira M.F."/>
            <person name="Perotto S."/>
            <person name="Peter M."/>
            <person name="Pfister S."/>
            <person name="Riley R."/>
            <person name="Sitrit Y."/>
            <person name="Stielow J.B."/>
            <person name="Szollosi G."/>
            <person name="Zifcakova L."/>
            <person name="Stursova M."/>
            <person name="Spatafora J.W."/>
            <person name="Tedersoo L."/>
            <person name="Vaario L.M."/>
            <person name="Yamada A."/>
            <person name="Yan M."/>
            <person name="Wang P."/>
            <person name="Xu J."/>
            <person name="Bruns T."/>
            <person name="Baldrian P."/>
            <person name="Vilgalys R."/>
            <person name="Dunand C."/>
            <person name="Henrissat B."/>
            <person name="Grigoriev I.V."/>
            <person name="Hibbett D."/>
            <person name="Nagy L.G."/>
            <person name="Martin F.M."/>
        </authorList>
    </citation>
    <scope>NUCLEOTIDE SEQUENCE</scope>
    <source>
        <strain evidence="2">BED1</strain>
    </source>
</reference>
<dbReference type="Proteomes" id="UP001194468">
    <property type="component" value="Unassembled WGS sequence"/>
</dbReference>
<reference evidence="2" key="1">
    <citation type="submission" date="2019-10" db="EMBL/GenBank/DDBJ databases">
        <authorList>
            <consortium name="DOE Joint Genome Institute"/>
            <person name="Kuo A."/>
            <person name="Miyauchi S."/>
            <person name="Kiss E."/>
            <person name="Drula E."/>
            <person name="Kohler A."/>
            <person name="Sanchez-Garcia M."/>
            <person name="Andreopoulos B."/>
            <person name="Barry K.W."/>
            <person name="Bonito G."/>
            <person name="Buee M."/>
            <person name="Carver A."/>
            <person name="Chen C."/>
            <person name="Cichocki N."/>
            <person name="Clum A."/>
            <person name="Culley D."/>
            <person name="Crous P.W."/>
            <person name="Fauchery L."/>
            <person name="Girlanda M."/>
            <person name="Hayes R."/>
            <person name="Keri Z."/>
            <person name="LaButti K."/>
            <person name="Lipzen A."/>
            <person name="Lombard V."/>
            <person name="Magnuson J."/>
            <person name="Maillard F."/>
            <person name="Morin E."/>
            <person name="Murat C."/>
            <person name="Nolan M."/>
            <person name="Ohm R."/>
            <person name="Pangilinan J."/>
            <person name="Pereira M."/>
            <person name="Perotto S."/>
            <person name="Peter M."/>
            <person name="Riley R."/>
            <person name="Sitrit Y."/>
            <person name="Stielow B."/>
            <person name="Szollosi G."/>
            <person name="Zifcakova L."/>
            <person name="Stursova M."/>
            <person name="Spatafora J.W."/>
            <person name="Tedersoo L."/>
            <person name="Vaario L.-M."/>
            <person name="Yamada A."/>
            <person name="Yan M."/>
            <person name="Wang P."/>
            <person name="Xu J."/>
            <person name="Bruns T."/>
            <person name="Baldrian P."/>
            <person name="Vilgalys R."/>
            <person name="Henrissat B."/>
            <person name="Grigoriev I.V."/>
            <person name="Hibbett D."/>
            <person name="Nagy L.G."/>
            <person name="Martin F.M."/>
        </authorList>
    </citation>
    <scope>NUCLEOTIDE SEQUENCE</scope>
    <source>
        <strain evidence="2">BED1</strain>
    </source>
</reference>
<evidence type="ECO:0000313" key="2">
    <source>
        <dbReference type="EMBL" id="KAF8442466.1"/>
    </source>
</evidence>
<comment type="caution">
    <text evidence="2">The sequence shown here is derived from an EMBL/GenBank/DDBJ whole genome shotgun (WGS) entry which is preliminary data.</text>
</comment>
<feature type="domain" description="F-box" evidence="1">
    <location>
        <begin position="15"/>
        <end position="63"/>
    </location>
</feature>
<dbReference type="AlphaFoldDB" id="A0AAD4GFX2"/>
<dbReference type="PROSITE" id="PS50181">
    <property type="entry name" value="FBOX"/>
    <property type="match status" value="1"/>
</dbReference>
<organism evidence="2 3">
    <name type="scientific">Boletus edulis BED1</name>
    <dbReference type="NCBI Taxonomy" id="1328754"/>
    <lineage>
        <taxon>Eukaryota</taxon>
        <taxon>Fungi</taxon>
        <taxon>Dikarya</taxon>
        <taxon>Basidiomycota</taxon>
        <taxon>Agaricomycotina</taxon>
        <taxon>Agaricomycetes</taxon>
        <taxon>Agaricomycetidae</taxon>
        <taxon>Boletales</taxon>
        <taxon>Boletineae</taxon>
        <taxon>Boletaceae</taxon>
        <taxon>Boletoideae</taxon>
        <taxon>Boletus</taxon>
    </lineage>
</organism>
<evidence type="ECO:0000259" key="1">
    <source>
        <dbReference type="PROSITE" id="PS50181"/>
    </source>
</evidence>
<sequence length="517" mass="58942">MSSRTCHSTFRWSRLTMALPLPDELTELTFNHLDVSSLLRCMQVCKSFCSIISGSVHLVYKIKLFASYMEDNEDSAMDTVSRLDLLREYSRKWNDMEWSSSGSIPMADGHCWEFSGGILAQSTHENTLSLVQLPCKLKGIPEKRWSVPFDFRIRDFTLDNSQDLIVLLELVGTFPNMSCNMHLRTLSGEQHPRAAVEPIVYASASLHAEFSFLIQICGNRVAILFYDQLGASPKNSFLIWNWPTGQQELYIHTAEFKSYAFMTEDLILAGVLTPDLEPALQVLRVTAHGNSLPIHSLQDISCICELQYPNLQGNVEYFLIRSEPTPTWKPPAGSGVPFYGSRRDFIFTISLRILWNETQESIVLFVPLSTLLSEVDRSHDTPRRSVPWNAWGPDGTRMIFREPSETWVCYTYGMKFILGLRWNDGHVARLYDFDPYAARKHVKTSVDSPIPWKRLAQESKPSGRCRSFIEQVITRLPGRVATIKLEHSNDGWDTAMIGEDHIVMVQPNSSKYGYMAM</sequence>
<dbReference type="InterPro" id="IPR001810">
    <property type="entry name" value="F-box_dom"/>
</dbReference>
<dbReference type="Pfam" id="PF12937">
    <property type="entry name" value="F-box-like"/>
    <property type="match status" value="1"/>
</dbReference>
<dbReference type="Gene3D" id="1.20.1280.50">
    <property type="match status" value="1"/>
</dbReference>
<dbReference type="EMBL" id="WHUW01000009">
    <property type="protein sequence ID" value="KAF8442466.1"/>
    <property type="molecule type" value="Genomic_DNA"/>
</dbReference>
<name>A0AAD4GFX2_BOLED</name>
<evidence type="ECO:0000313" key="3">
    <source>
        <dbReference type="Proteomes" id="UP001194468"/>
    </source>
</evidence>
<proteinExistence type="predicted"/>
<gene>
    <name evidence="2" type="ORF">L210DRAFT_3536735</name>
</gene>